<reference evidence="1 2" key="1">
    <citation type="submission" date="2015-04" db="EMBL/GenBank/DDBJ databases">
        <authorList>
            <person name="Syromyatnikov M.Y."/>
            <person name="Popov V.N."/>
        </authorList>
    </citation>
    <scope>NUCLEOTIDE SEQUENCE [LARGE SCALE GENOMIC DNA]</scope>
</reference>
<name>A0A1J1IMW7_9DIPT</name>
<evidence type="ECO:0000313" key="2">
    <source>
        <dbReference type="Proteomes" id="UP000183832"/>
    </source>
</evidence>
<protein>
    <submittedName>
        <fullName evidence="1">CLUMA_CG014636, isoform A</fullName>
    </submittedName>
</protein>
<dbReference type="EMBL" id="CVRI01000055">
    <property type="protein sequence ID" value="CRL01090.1"/>
    <property type="molecule type" value="Genomic_DNA"/>
</dbReference>
<dbReference type="Proteomes" id="UP000183832">
    <property type="component" value="Unassembled WGS sequence"/>
</dbReference>
<gene>
    <name evidence="1" type="ORF">CLUMA_CG014636</name>
</gene>
<organism evidence="1 2">
    <name type="scientific">Clunio marinus</name>
    <dbReference type="NCBI Taxonomy" id="568069"/>
    <lineage>
        <taxon>Eukaryota</taxon>
        <taxon>Metazoa</taxon>
        <taxon>Ecdysozoa</taxon>
        <taxon>Arthropoda</taxon>
        <taxon>Hexapoda</taxon>
        <taxon>Insecta</taxon>
        <taxon>Pterygota</taxon>
        <taxon>Neoptera</taxon>
        <taxon>Endopterygota</taxon>
        <taxon>Diptera</taxon>
        <taxon>Nematocera</taxon>
        <taxon>Chironomoidea</taxon>
        <taxon>Chironomidae</taxon>
        <taxon>Clunio</taxon>
    </lineage>
</organism>
<dbReference type="AlphaFoldDB" id="A0A1J1IMW7"/>
<proteinExistence type="predicted"/>
<evidence type="ECO:0000313" key="1">
    <source>
        <dbReference type="EMBL" id="CRL01090.1"/>
    </source>
</evidence>
<accession>A0A1J1IMW7</accession>
<sequence length="65" mass="7294">MYFIDLKRLFMLSIDGFFFGHENSIGTIDVIQSNRIAPNTNVVSPSQQIKANLNKGRHDALLSLS</sequence>
<keyword evidence="2" id="KW-1185">Reference proteome</keyword>